<organism evidence="1 2">
    <name type="scientific">Clostridium luticellarii</name>
    <dbReference type="NCBI Taxonomy" id="1691940"/>
    <lineage>
        <taxon>Bacteria</taxon>
        <taxon>Bacillati</taxon>
        <taxon>Bacillota</taxon>
        <taxon>Clostridia</taxon>
        <taxon>Eubacteriales</taxon>
        <taxon>Clostridiaceae</taxon>
        <taxon>Clostridium</taxon>
    </lineage>
</organism>
<comment type="caution">
    <text evidence="1">The sequence shown here is derived from an EMBL/GenBank/DDBJ whole genome shotgun (WGS) entry which is preliminary data.</text>
</comment>
<protein>
    <recommendedName>
        <fullName evidence="3">TGF-beta propeptide</fullName>
    </recommendedName>
</protein>
<gene>
    <name evidence="1" type="ORF">CLLU_32830</name>
</gene>
<keyword evidence="2" id="KW-1185">Reference proteome</keyword>
<dbReference type="Proteomes" id="UP000237798">
    <property type="component" value="Unassembled WGS sequence"/>
</dbReference>
<name>A0A2T0BAH0_9CLOT</name>
<evidence type="ECO:0008006" key="3">
    <source>
        <dbReference type="Google" id="ProtNLM"/>
    </source>
</evidence>
<dbReference type="GO" id="GO:0005576">
    <property type="term" value="C:extracellular region"/>
    <property type="evidence" value="ECO:0007669"/>
    <property type="project" value="UniProtKB-SubCell"/>
</dbReference>
<accession>A0A2T0BAH0</accession>
<dbReference type="EMBL" id="PVXP01000081">
    <property type="protein sequence ID" value="PRR80896.1"/>
    <property type="molecule type" value="Genomic_DNA"/>
</dbReference>
<sequence>MDTLTIPASKSLTLTDKIPNGNIQDYKIIVGYDNEFEYHSLLYFNISSLPNNIIVDNAKLTLFKCDGFHNDKSVEFIIYPIYDHFSIYTTYFRIPSVDKFSGTKFYPLTSKSTVTIDITHIVSSWSKNASSNKGIIISNLWNNSIASFGSALAKKQQIVPFIIITYKHNDTAIHTKNKKSHYNHDFHLSVQIANSCNPVISPVPSNPSLTEIIATGTIEQHSIFVVMIELVITRNNGAIDKYYVSDEYTNSTDKPLNINKTYLIPVVPALNIDDSVTSANVYGAYRGMASTFDKTQDQNIN</sequence>
<dbReference type="Gene3D" id="2.60.120.970">
    <property type="match status" value="1"/>
</dbReference>
<dbReference type="NCBIfam" id="NF033679">
    <property type="entry name" value="DNRLRE_dom"/>
    <property type="match status" value="1"/>
</dbReference>
<dbReference type="OrthoDB" id="1928775at2"/>
<dbReference type="AlphaFoldDB" id="A0A2T0BAH0"/>
<reference evidence="1 2" key="1">
    <citation type="submission" date="2018-03" db="EMBL/GenBank/DDBJ databases">
        <title>Genome sequence of Clostridium luticellarii DSM 29923.</title>
        <authorList>
            <person name="Poehlein A."/>
            <person name="Daniel R."/>
        </authorList>
    </citation>
    <scope>NUCLEOTIDE SEQUENCE [LARGE SCALE GENOMIC DNA]</scope>
    <source>
        <strain evidence="1 2">DSM 29923</strain>
    </source>
</reference>
<dbReference type="RefSeq" id="WP_106010828.1">
    <property type="nucleotide sequence ID" value="NZ_JALCPJ010000057.1"/>
</dbReference>
<evidence type="ECO:0000313" key="2">
    <source>
        <dbReference type="Proteomes" id="UP000237798"/>
    </source>
</evidence>
<evidence type="ECO:0000313" key="1">
    <source>
        <dbReference type="EMBL" id="PRR80896.1"/>
    </source>
</evidence>
<proteinExistence type="predicted"/>